<dbReference type="SUPFAM" id="SSF53098">
    <property type="entry name" value="Ribonuclease H-like"/>
    <property type="match status" value="1"/>
</dbReference>
<feature type="domain" description="PAZ" evidence="9">
    <location>
        <begin position="289"/>
        <end position="406"/>
    </location>
</feature>
<dbReference type="SUPFAM" id="SSF101690">
    <property type="entry name" value="PAZ domain"/>
    <property type="match status" value="1"/>
</dbReference>
<keyword evidence="3" id="KW-0963">Cytoplasm</keyword>
<dbReference type="AlphaFoldDB" id="A0A1X7VWU6"/>
<feature type="compositionally biased region" description="Gly residues" evidence="8">
    <location>
        <begin position="1"/>
        <end position="11"/>
    </location>
</feature>
<gene>
    <name evidence="11" type="primary">100638450</name>
</gene>
<dbReference type="PANTHER" id="PTHR22891">
    <property type="entry name" value="EUKARYOTIC TRANSLATION INITIATION FACTOR 2C"/>
    <property type="match status" value="1"/>
</dbReference>
<feature type="region of interest" description="Disordered" evidence="8">
    <location>
        <begin position="1"/>
        <end position="119"/>
    </location>
</feature>
<dbReference type="CDD" id="cd04658">
    <property type="entry name" value="Piwi_piwi-like_Euk"/>
    <property type="match status" value="1"/>
</dbReference>
<feature type="domain" description="Piwi" evidence="10">
    <location>
        <begin position="572"/>
        <end position="866"/>
    </location>
</feature>
<evidence type="ECO:0000256" key="4">
    <source>
        <dbReference type="ARBA" id="ARBA00022782"/>
    </source>
</evidence>
<dbReference type="InterPro" id="IPR036085">
    <property type="entry name" value="PAZ_dom_sf"/>
</dbReference>
<name>A0A1X7VWU6_AMPQE</name>
<evidence type="ECO:0000259" key="10">
    <source>
        <dbReference type="PROSITE" id="PS50822"/>
    </source>
</evidence>
<dbReference type="InterPro" id="IPR003165">
    <property type="entry name" value="Piwi"/>
</dbReference>
<dbReference type="FunFam" id="3.30.420.10:FF:000014">
    <property type="entry name" value="Piwi-like RNA-mediated gene silencing 1"/>
    <property type="match status" value="1"/>
</dbReference>
<dbReference type="Gene3D" id="3.40.50.2300">
    <property type="match status" value="1"/>
</dbReference>
<dbReference type="FunFam" id="2.170.260.10:FF:000003">
    <property type="entry name" value="Piwi-like RNA-mediated gene silencing 2"/>
    <property type="match status" value="1"/>
</dbReference>
<dbReference type="Proteomes" id="UP000007879">
    <property type="component" value="Unassembled WGS sequence"/>
</dbReference>
<protein>
    <submittedName>
        <fullName evidence="11">Uncharacterized protein</fullName>
    </submittedName>
</protein>
<evidence type="ECO:0000259" key="9">
    <source>
        <dbReference type="PROSITE" id="PS50821"/>
    </source>
</evidence>
<sequence length="880" mass="99028">MSTRGGGGRGRGVGRGRSRGGGGMDTRRPGEGAQAAAPRGVRDQDGGQQQVGRGRGRAAAPIQPPQEQPPPTSTAAPVQQMQQMSLGEPRGGGRRIERRQDDDIHTKPEHITNKKGSFGNQTPIMSNYLVLRNRPGHAIYQYNVSYNPPVENKRMRLALLYHHEEALIGKVHSFDGMVLYLPHRLHNNPEEVISKTKEGDTIHITIKLTNELSANSPVCLQLFNILFRKILAKLEMKQIGRHYYNPKIPNIIREHSLEIWPGFITSIAQYESNVMLCADISHKILRTDTVLDLFHSLKSTRDFHTEATKSIVGEIVLTRYNNRTYRVDDIDWEKTPASTFKTSTGEEISFITYYKKAYDLKIRDEKQPLLISRPRKKDEMEARRRGRDPATLGPLLLIPELCTMTGLTEEARANFKIMRDVATYTRQAPPQRIDTLNKFINDVNTNPDVKSILGGWNLEFEKSLIKFQGRTLPTEKINQKGGSYTYQQAGADWSRDMRGKSMISSVNLKNYLIVCTNRDAGVAEEFIGTIKRIGPPMGIMIDEPQVEVLRDNRTDSFLRAVSGQLRDKSTQMVIVVLPQQKKDLYDAVKKLCCVDAPVPSQCIVSRTLSKKQTLMSVATKIVLQMNCKLGGELWALDIPLKNLMVIGIDTYHDSASKGRSVAAFIASTNSTLTRYYSQTMFQQSGQELGDNLKACMTMALKKYHSINNTFPDRIVVYRDGVGDGQLHIVKEHEVVQMLESFSSTSGDSYKPKFAVVVVKKRINTRLFAPDQRGQPSNPLPGTVVDDQVTKPDWYDFFLVSQSVRQGTVSPTHFNVIHDTSGLTPDHMQRLTYKLTHLYYNWPGTVRVPAPCQYAHKLAFLVGQSIHKSPSTAIADRLYFL</sequence>
<dbReference type="GO" id="GO:0031047">
    <property type="term" value="P:regulatory ncRNA-mediated gene silencing"/>
    <property type="evidence" value="ECO:0007669"/>
    <property type="project" value="UniProtKB-KW"/>
</dbReference>
<dbReference type="OMA" id="RRDFHDT"/>
<dbReference type="CDD" id="cd02845">
    <property type="entry name" value="PAZ_piwi_like"/>
    <property type="match status" value="1"/>
</dbReference>
<dbReference type="FunCoup" id="A0A1X7VWU6">
    <property type="interactions" value="6"/>
</dbReference>
<evidence type="ECO:0000256" key="7">
    <source>
        <dbReference type="ARBA" id="ARBA00038291"/>
    </source>
</evidence>
<dbReference type="STRING" id="400682.A0A1X7VWU6"/>
<keyword evidence="2" id="KW-0217">Developmental protein</keyword>
<feature type="compositionally biased region" description="Low complexity" evidence="8">
    <location>
        <begin position="46"/>
        <end position="61"/>
    </location>
</feature>
<keyword evidence="6" id="KW-0943">RNA-mediated gene silencing</keyword>
<dbReference type="Pfam" id="PF23278">
    <property type="entry name" value="Piwi_N"/>
    <property type="match status" value="1"/>
</dbReference>
<accession>A0A1X7VWU6</accession>
<reference evidence="12" key="1">
    <citation type="journal article" date="2010" name="Nature">
        <title>The Amphimedon queenslandica genome and the evolution of animal complexity.</title>
        <authorList>
            <person name="Srivastava M."/>
            <person name="Simakov O."/>
            <person name="Chapman J."/>
            <person name="Fahey B."/>
            <person name="Gauthier M.E."/>
            <person name="Mitros T."/>
            <person name="Richards G.S."/>
            <person name="Conaco C."/>
            <person name="Dacre M."/>
            <person name="Hellsten U."/>
            <person name="Larroux C."/>
            <person name="Putnam N.H."/>
            <person name="Stanke M."/>
            <person name="Adamska M."/>
            <person name="Darling A."/>
            <person name="Degnan S.M."/>
            <person name="Oakley T.H."/>
            <person name="Plachetzki D.C."/>
            <person name="Zhai Y."/>
            <person name="Adamski M."/>
            <person name="Calcino A."/>
            <person name="Cummins S.F."/>
            <person name="Goodstein D.M."/>
            <person name="Harris C."/>
            <person name="Jackson D.J."/>
            <person name="Leys S.P."/>
            <person name="Shu S."/>
            <person name="Woodcroft B.J."/>
            <person name="Vervoort M."/>
            <person name="Kosik K.S."/>
            <person name="Manning G."/>
            <person name="Degnan B.M."/>
            <person name="Rokhsar D.S."/>
        </authorList>
    </citation>
    <scope>NUCLEOTIDE SEQUENCE [LARGE SCALE GENOMIC DNA]</scope>
</reference>
<dbReference type="SMART" id="SM00949">
    <property type="entry name" value="PAZ"/>
    <property type="match status" value="1"/>
</dbReference>
<dbReference type="GO" id="GO:0005737">
    <property type="term" value="C:cytoplasm"/>
    <property type="evidence" value="ECO:0007669"/>
    <property type="project" value="UniProtKB-SubCell"/>
</dbReference>
<evidence type="ECO:0000256" key="6">
    <source>
        <dbReference type="ARBA" id="ARBA00023158"/>
    </source>
</evidence>
<evidence type="ECO:0000256" key="2">
    <source>
        <dbReference type="ARBA" id="ARBA00022473"/>
    </source>
</evidence>
<dbReference type="PROSITE" id="PS50822">
    <property type="entry name" value="PIWI"/>
    <property type="match status" value="1"/>
</dbReference>
<dbReference type="EnsemblMetazoa" id="Aqu2.1.43883_001">
    <property type="protein sequence ID" value="Aqu2.1.43883_001"/>
    <property type="gene ID" value="Aqu2.1.43883"/>
</dbReference>
<dbReference type="EnsemblMetazoa" id="XM_020007102.1">
    <property type="protein sequence ID" value="XP_019862661.1"/>
    <property type="gene ID" value="LOC100638450"/>
</dbReference>
<keyword evidence="4" id="KW-0221">Differentiation</keyword>
<dbReference type="InterPro" id="IPR036397">
    <property type="entry name" value="RNaseH_sf"/>
</dbReference>
<dbReference type="KEGG" id="aqu:100638450"/>
<keyword evidence="12" id="KW-1185">Reference proteome</keyword>
<evidence type="ECO:0000256" key="3">
    <source>
        <dbReference type="ARBA" id="ARBA00022490"/>
    </source>
</evidence>
<comment type="subcellular location">
    <subcellularLocation>
        <location evidence="1">Cytoplasm</location>
    </subcellularLocation>
</comment>
<proteinExistence type="inferred from homology"/>
<evidence type="ECO:0000256" key="5">
    <source>
        <dbReference type="ARBA" id="ARBA00022884"/>
    </source>
</evidence>
<feature type="compositionally biased region" description="Pro residues" evidence="8">
    <location>
        <begin position="62"/>
        <end position="72"/>
    </location>
</feature>
<dbReference type="Gene3D" id="2.170.260.10">
    <property type="entry name" value="paz domain"/>
    <property type="match status" value="1"/>
</dbReference>
<dbReference type="Pfam" id="PF02171">
    <property type="entry name" value="Piwi"/>
    <property type="match status" value="1"/>
</dbReference>
<evidence type="ECO:0000256" key="1">
    <source>
        <dbReference type="ARBA" id="ARBA00004496"/>
    </source>
</evidence>
<dbReference type="eggNOG" id="KOG1042">
    <property type="taxonomic scope" value="Eukaryota"/>
</dbReference>
<dbReference type="OrthoDB" id="445936at2759"/>
<evidence type="ECO:0000313" key="12">
    <source>
        <dbReference type="Proteomes" id="UP000007879"/>
    </source>
</evidence>
<keyword evidence="5" id="KW-0694">RNA-binding</keyword>
<dbReference type="Gene3D" id="3.30.420.10">
    <property type="entry name" value="Ribonuclease H-like superfamily/Ribonuclease H"/>
    <property type="match status" value="1"/>
</dbReference>
<feature type="compositionally biased region" description="Basic and acidic residues" evidence="8">
    <location>
        <begin position="94"/>
        <end position="112"/>
    </location>
</feature>
<comment type="similarity">
    <text evidence="7">Belongs to the argonaute family. Piwi subfamily.</text>
</comment>
<dbReference type="Pfam" id="PF02170">
    <property type="entry name" value="PAZ"/>
    <property type="match status" value="1"/>
</dbReference>
<dbReference type="InterPro" id="IPR012337">
    <property type="entry name" value="RNaseH-like_sf"/>
</dbReference>
<reference evidence="11" key="2">
    <citation type="submission" date="2017-05" db="UniProtKB">
        <authorList>
            <consortium name="EnsemblMetazoa"/>
        </authorList>
    </citation>
    <scope>IDENTIFICATION</scope>
</reference>
<dbReference type="InParanoid" id="A0A1X7VWU6"/>
<evidence type="ECO:0000256" key="8">
    <source>
        <dbReference type="SAM" id="MobiDB-lite"/>
    </source>
</evidence>
<evidence type="ECO:0000313" key="11">
    <source>
        <dbReference type="EnsemblMetazoa" id="Aqu2.1.43883_001"/>
    </source>
</evidence>
<dbReference type="GO" id="GO:0030154">
    <property type="term" value="P:cell differentiation"/>
    <property type="evidence" value="ECO:0007669"/>
    <property type="project" value="UniProtKB-KW"/>
</dbReference>
<dbReference type="InterPro" id="IPR003100">
    <property type="entry name" value="PAZ_dom"/>
</dbReference>
<dbReference type="PROSITE" id="PS50821">
    <property type="entry name" value="PAZ"/>
    <property type="match status" value="1"/>
</dbReference>
<dbReference type="SMART" id="SM00950">
    <property type="entry name" value="Piwi"/>
    <property type="match status" value="1"/>
</dbReference>
<organism evidence="11">
    <name type="scientific">Amphimedon queenslandica</name>
    <name type="common">Sponge</name>
    <dbReference type="NCBI Taxonomy" id="400682"/>
    <lineage>
        <taxon>Eukaryota</taxon>
        <taxon>Metazoa</taxon>
        <taxon>Porifera</taxon>
        <taxon>Demospongiae</taxon>
        <taxon>Heteroscleromorpha</taxon>
        <taxon>Haplosclerida</taxon>
        <taxon>Niphatidae</taxon>
        <taxon>Amphimedon</taxon>
    </lineage>
</organism>
<dbReference type="GO" id="GO:0003723">
    <property type="term" value="F:RNA binding"/>
    <property type="evidence" value="ECO:0007669"/>
    <property type="project" value="UniProtKB-KW"/>
</dbReference>